<dbReference type="GO" id="GO:0008237">
    <property type="term" value="F:metallopeptidase activity"/>
    <property type="evidence" value="ECO:0007669"/>
    <property type="project" value="UniProtKB-KW"/>
</dbReference>
<evidence type="ECO:0000313" key="12">
    <source>
        <dbReference type="Proteomes" id="UP000254704"/>
    </source>
</evidence>
<reference evidence="11 12" key="1">
    <citation type="submission" date="2018-06" db="EMBL/GenBank/DDBJ databases">
        <authorList>
            <consortium name="Pathogen Informatics"/>
            <person name="Doyle S."/>
        </authorList>
    </citation>
    <scope>NUCLEOTIDE SEQUENCE [LARGE SCALE GENOMIC DNA]</scope>
    <source>
        <strain evidence="11 12">NCTC11621</strain>
    </source>
</reference>
<dbReference type="GO" id="GO:0045148">
    <property type="term" value="F:tripeptide aminopeptidase activity"/>
    <property type="evidence" value="ECO:0007669"/>
    <property type="project" value="UniProtKB-UniRule"/>
</dbReference>
<dbReference type="PROSITE" id="PS00758">
    <property type="entry name" value="ARGE_DAPE_CPG2_1"/>
    <property type="match status" value="1"/>
</dbReference>
<organism evidence="11 12">
    <name type="scientific">Pasteurella canis</name>
    <dbReference type="NCBI Taxonomy" id="753"/>
    <lineage>
        <taxon>Bacteria</taxon>
        <taxon>Pseudomonadati</taxon>
        <taxon>Pseudomonadota</taxon>
        <taxon>Gammaproteobacteria</taxon>
        <taxon>Pasteurellales</taxon>
        <taxon>Pasteurellaceae</taxon>
        <taxon>Pasteurella</taxon>
    </lineage>
</organism>
<dbReference type="InterPro" id="IPR036264">
    <property type="entry name" value="Bact_exopeptidase_dim_dom"/>
</dbReference>
<dbReference type="NCBIfam" id="NF009920">
    <property type="entry name" value="PRK13381.1"/>
    <property type="match status" value="1"/>
</dbReference>
<dbReference type="PIRSF" id="PIRSF037215">
    <property type="entry name" value="Peptidase_M20B"/>
    <property type="match status" value="1"/>
</dbReference>
<gene>
    <name evidence="11" type="primary">pepT_2</name>
    <name evidence="11" type="ORF">NCTC11621_01006</name>
</gene>
<comment type="similarity">
    <text evidence="1">Belongs to the peptidase M20B family.</text>
</comment>
<dbReference type="InterPro" id="IPR010161">
    <property type="entry name" value="Peptidase_M20B"/>
</dbReference>
<dbReference type="PROSITE" id="PS00759">
    <property type="entry name" value="ARGE_DAPE_CPG2_2"/>
    <property type="match status" value="1"/>
</dbReference>
<keyword evidence="6" id="KW-0482">Metalloprotease</keyword>
<dbReference type="EMBL" id="UGTV01000015">
    <property type="protein sequence ID" value="SUC09975.1"/>
    <property type="molecule type" value="Genomic_DNA"/>
</dbReference>
<feature type="binding site" evidence="9">
    <location>
        <position position="142"/>
    </location>
    <ligand>
        <name>Zn(2+)</name>
        <dbReference type="ChEBI" id="CHEBI:29105"/>
        <label>1</label>
    </ligand>
</feature>
<evidence type="ECO:0000256" key="2">
    <source>
        <dbReference type="ARBA" id="ARBA00022670"/>
    </source>
</evidence>
<proteinExistence type="inferred from homology"/>
<evidence type="ECO:0000256" key="1">
    <source>
        <dbReference type="ARBA" id="ARBA00009692"/>
    </source>
</evidence>
<dbReference type="SUPFAM" id="SSF55031">
    <property type="entry name" value="Bacterial exopeptidase dimerisation domain"/>
    <property type="match status" value="1"/>
</dbReference>
<feature type="binding site" evidence="9">
    <location>
        <position position="199"/>
    </location>
    <ligand>
        <name>Zn(2+)</name>
        <dbReference type="ChEBI" id="CHEBI:29105"/>
        <label>1</label>
    </ligand>
</feature>
<evidence type="ECO:0000256" key="6">
    <source>
        <dbReference type="ARBA" id="ARBA00023049"/>
    </source>
</evidence>
<evidence type="ECO:0000256" key="8">
    <source>
        <dbReference type="PIRSR" id="PIRSR037215-1"/>
    </source>
</evidence>
<dbReference type="NCBIfam" id="NF003976">
    <property type="entry name" value="PRK05469.1"/>
    <property type="match status" value="1"/>
</dbReference>
<protein>
    <recommendedName>
        <fullName evidence="7">Peptidase T</fullName>
        <ecNumber evidence="7">3.4.11.4</ecNumber>
    </recommendedName>
</protein>
<dbReference type="PANTHER" id="PTHR42994">
    <property type="entry name" value="PEPTIDASE T"/>
    <property type="match status" value="1"/>
</dbReference>
<keyword evidence="3 9" id="KW-0479">Metal-binding</keyword>
<dbReference type="Gene3D" id="3.40.630.10">
    <property type="entry name" value="Zn peptidases"/>
    <property type="match status" value="1"/>
</dbReference>
<dbReference type="Pfam" id="PF07687">
    <property type="entry name" value="M20_dimer"/>
    <property type="match status" value="1"/>
</dbReference>
<dbReference type="EC" id="3.4.11.4" evidence="7"/>
<sequence length="411" mass="45354">MTMQALLIEKFFRYLAMSSQSLASATTVPSSEGQWKLATLLAEELNALGVSDVEIDAHANVTGVLKGRVENATPIGFVAHLDTVDVSLSPDIKPQILTFKGDNLLLNKERDIWLNVSEHPEILPYCNQEIIFSDGTSVLGADNKAAIANIMTALALIKAQDIPTGDIYIAFVPDEEIGLRGAKLLDLTKFKPDFAYTIDCCELGEVVYENFNAAAAKITIQGVSAHPMSAKGVLVNPILVAQDFISLFDRQQTPECTENKEGYWWFNGFVANQRAATLNIAIRDFDKTSFEERKQFIEKAVTTIQKQYPRAQIQCDITDIYGNIANTLTEDRRSIDLLFNAMQAIQVEPKVTPMRGGTDGAALSVKGITTPNYFTGAHNFHSNFEFLPVSSFVKSCELTLEIMQRAARLAK</sequence>
<keyword evidence="11" id="KW-0031">Aminopeptidase</keyword>
<dbReference type="SUPFAM" id="SSF53187">
    <property type="entry name" value="Zn-dependent exopeptidases"/>
    <property type="match status" value="1"/>
</dbReference>
<dbReference type="AlphaFoldDB" id="A0A379EU94"/>
<dbReference type="InterPro" id="IPR002933">
    <property type="entry name" value="Peptidase_M20"/>
</dbReference>
<evidence type="ECO:0000256" key="3">
    <source>
        <dbReference type="ARBA" id="ARBA00022723"/>
    </source>
</evidence>
<dbReference type="Gene3D" id="3.30.70.360">
    <property type="match status" value="1"/>
</dbReference>
<feature type="binding site" evidence="9">
    <location>
        <position position="80"/>
    </location>
    <ligand>
        <name>Zn(2+)</name>
        <dbReference type="ChEBI" id="CHEBI:29105"/>
        <label>1</label>
    </ligand>
</feature>
<feature type="active site" description="Proton acceptor" evidence="8">
    <location>
        <position position="175"/>
    </location>
</feature>
<evidence type="ECO:0000259" key="10">
    <source>
        <dbReference type="Pfam" id="PF07687"/>
    </source>
</evidence>
<evidence type="ECO:0000313" key="11">
    <source>
        <dbReference type="EMBL" id="SUC09975.1"/>
    </source>
</evidence>
<keyword evidence="4 11" id="KW-0378">Hydrolase</keyword>
<feature type="binding site" evidence="9">
    <location>
        <position position="142"/>
    </location>
    <ligand>
        <name>Zn(2+)</name>
        <dbReference type="ChEBI" id="CHEBI:29105"/>
        <label>2</label>
    </ligand>
</feature>
<dbReference type="GO" id="GO:0006508">
    <property type="term" value="P:proteolysis"/>
    <property type="evidence" value="ECO:0007669"/>
    <property type="project" value="UniProtKB-UniRule"/>
</dbReference>
<feature type="binding site" evidence="9">
    <location>
        <position position="176"/>
    </location>
    <ligand>
        <name>Zn(2+)</name>
        <dbReference type="ChEBI" id="CHEBI:29105"/>
        <label>2</label>
    </ligand>
</feature>
<dbReference type="GO" id="GO:0008270">
    <property type="term" value="F:zinc ion binding"/>
    <property type="evidence" value="ECO:0007669"/>
    <property type="project" value="InterPro"/>
</dbReference>
<dbReference type="InterPro" id="IPR001261">
    <property type="entry name" value="ArgE/DapE_CS"/>
</dbReference>
<dbReference type="Pfam" id="PF01546">
    <property type="entry name" value="Peptidase_M20"/>
    <property type="match status" value="1"/>
</dbReference>
<keyword evidence="5 9" id="KW-0862">Zinc</keyword>
<evidence type="ECO:0000256" key="4">
    <source>
        <dbReference type="ARBA" id="ARBA00022801"/>
    </source>
</evidence>
<dbReference type="Proteomes" id="UP000254704">
    <property type="component" value="Unassembled WGS sequence"/>
</dbReference>
<feature type="domain" description="Peptidase M20 dimerisation" evidence="10">
    <location>
        <begin position="208"/>
        <end position="310"/>
    </location>
</feature>
<evidence type="ECO:0000256" key="7">
    <source>
        <dbReference type="NCBIfam" id="TIGR01882"/>
    </source>
</evidence>
<comment type="cofactor">
    <cofactor evidence="9">
        <name>Zn(2+)</name>
        <dbReference type="ChEBI" id="CHEBI:29105"/>
    </cofactor>
    <text evidence="9">Binds 2 Zn(2+) ions per subunit.</text>
</comment>
<keyword evidence="2" id="KW-0645">Protease</keyword>
<dbReference type="NCBIfam" id="TIGR01882">
    <property type="entry name" value="peptidase-T"/>
    <property type="match status" value="1"/>
</dbReference>
<feature type="binding site" evidence="9">
    <location>
        <position position="381"/>
    </location>
    <ligand>
        <name>Zn(2+)</name>
        <dbReference type="ChEBI" id="CHEBI:29105"/>
        <label>2</label>
    </ligand>
</feature>
<dbReference type="PANTHER" id="PTHR42994:SF1">
    <property type="entry name" value="PEPTIDASE T"/>
    <property type="match status" value="1"/>
</dbReference>
<dbReference type="RefSeq" id="WP_115322810.1">
    <property type="nucleotide sequence ID" value="NZ_UGTV01000015.1"/>
</dbReference>
<evidence type="ECO:0000256" key="5">
    <source>
        <dbReference type="ARBA" id="ARBA00022833"/>
    </source>
</evidence>
<evidence type="ECO:0000256" key="9">
    <source>
        <dbReference type="PIRSR" id="PIRSR037215-2"/>
    </source>
</evidence>
<dbReference type="InterPro" id="IPR011650">
    <property type="entry name" value="Peptidase_M20_dimer"/>
</dbReference>
<dbReference type="GO" id="GO:0006518">
    <property type="term" value="P:peptide metabolic process"/>
    <property type="evidence" value="ECO:0007669"/>
    <property type="project" value="InterPro"/>
</dbReference>
<name>A0A379EU94_9PAST</name>
<feature type="active site" evidence="8">
    <location>
        <position position="82"/>
    </location>
</feature>
<accession>A0A379EU94</accession>